<dbReference type="eggNOG" id="arCOG02134">
    <property type="taxonomic scope" value="Archaea"/>
</dbReference>
<evidence type="ECO:0000256" key="1">
    <source>
        <dbReference type="SAM" id="MobiDB-lite"/>
    </source>
</evidence>
<feature type="compositionally biased region" description="Low complexity" evidence="1">
    <location>
        <begin position="158"/>
        <end position="172"/>
    </location>
</feature>
<evidence type="ECO:0008006" key="4">
    <source>
        <dbReference type="Google" id="ProtNLM"/>
    </source>
</evidence>
<dbReference type="EnsemblBacteria" id="AAV48444">
    <property type="protein sequence ID" value="AAV48444"/>
    <property type="gene ID" value="rrnB0273"/>
</dbReference>
<feature type="region of interest" description="Disordered" evidence="1">
    <location>
        <begin position="142"/>
        <end position="179"/>
    </location>
</feature>
<protein>
    <recommendedName>
        <fullName evidence="4">Transposase</fullName>
    </recommendedName>
</protein>
<dbReference type="AlphaFoldDB" id="Q5UWA9"/>
<accession>Q5UWA9</accession>
<feature type="compositionally biased region" description="Low complexity" evidence="1">
    <location>
        <begin position="48"/>
        <end position="68"/>
    </location>
</feature>
<dbReference type="PaxDb" id="272569-rrnB0273"/>
<evidence type="ECO:0000313" key="2">
    <source>
        <dbReference type="EMBL" id="AAV48444.1"/>
    </source>
</evidence>
<dbReference type="HOGENOM" id="CLU_1500257_0_0_2"/>
<dbReference type="KEGG" id="hma:rrnB0273"/>
<reference evidence="2 3" key="1">
    <citation type="journal article" date="2004" name="Genome Res.">
        <title>Genome sequence of Haloarcula marismortui: a halophilic archaeon from the Dead Sea.</title>
        <authorList>
            <person name="Baliga N.S."/>
            <person name="Bonneau R."/>
            <person name="Facciotti M.T."/>
            <person name="Pan M."/>
            <person name="Glusman G."/>
            <person name="Deutsch E.W."/>
            <person name="Shannon P."/>
            <person name="Chiu Y."/>
            <person name="Weng R.S."/>
            <person name="Gan R.R."/>
            <person name="Hung P."/>
            <person name="Date S.V."/>
            <person name="Marcotte E."/>
            <person name="Hood L."/>
            <person name="Ng W.V."/>
        </authorList>
    </citation>
    <scope>NUCLEOTIDE SEQUENCE [LARGE SCALE GENOMIC DNA]</scope>
    <source>
        <strain evidence="3">ATCC 43049 / DSM 3752 / JCM 8966 / VKM B-1809</strain>
    </source>
</reference>
<feature type="compositionally biased region" description="Polar residues" evidence="1">
    <location>
        <begin position="142"/>
        <end position="157"/>
    </location>
</feature>
<dbReference type="Proteomes" id="UP000001169">
    <property type="component" value="Chromosome II"/>
</dbReference>
<feature type="region of interest" description="Disordered" evidence="1">
    <location>
        <begin position="37"/>
        <end position="111"/>
    </location>
</feature>
<dbReference type="EMBL" id="AY596298">
    <property type="protein sequence ID" value="AAV48444.1"/>
    <property type="molecule type" value="Genomic_DNA"/>
</dbReference>
<keyword evidence="3" id="KW-1185">Reference proteome</keyword>
<evidence type="ECO:0000313" key="3">
    <source>
        <dbReference type="Proteomes" id="UP000001169"/>
    </source>
</evidence>
<gene>
    <name evidence="2" type="ordered locus">rrnB0273</name>
</gene>
<sequence>MQLADLLRETLDEDNQDVWENERTPTPVRRFGVRLHTAVNSNRPLMRSHSPTTSTSSRRNSHSASTASIRRTIEHGSPSMDSPMGLRSPISTVSLPGISRPKSTKRRVSLTAPTDCSSVTSTLTNRIVERDWQRTCLTVSDTGHTTPGVKSSVSIRMSTTTDPTPSTRSSGSNRRSVIW</sequence>
<name>Q5UWA9_HALMA</name>
<organism evidence="2 3">
    <name type="scientific">Haloarcula marismortui (strain ATCC 43049 / DSM 3752 / JCM 8966 / VKM B-1809)</name>
    <name type="common">Halobacterium marismortui</name>
    <dbReference type="NCBI Taxonomy" id="272569"/>
    <lineage>
        <taxon>Archaea</taxon>
        <taxon>Methanobacteriati</taxon>
        <taxon>Methanobacteriota</taxon>
        <taxon>Stenosarchaea group</taxon>
        <taxon>Halobacteria</taxon>
        <taxon>Halobacteriales</taxon>
        <taxon>Haloarculaceae</taxon>
        <taxon>Haloarcula</taxon>
    </lineage>
</organism>
<proteinExistence type="predicted"/>